<dbReference type="InterPro" id="IPR003961">
    <property type="entry name" value="FN3_dom"/>
</dbReference>
<evidence type="ECO:0000313" key="4">
    <source>
        <dbReference type="Proteomes" id="UP001174909"/>
    </source>
</evidence>
<dbReference type="InterPro" id="IPR013783">
    <property type="entry name" value="Ig-like_fold"/>
</dbReference>
<feature type="domain" description="Fibronectin type-III" evidence="2">
    <location>
        <begin position="98"/>
        <end position="173"/>
    </location>
</feature>
<gene>
    <name evidence="3" type="ORF">GBAR_LOCUS29497</name>
</gene>
<sequence>TPAPSPPSNVRVSQNGLNSLLVTWTPSAGPNVTGYTIYYQQIDGRQNGSVKAVETDTSIVITGLTLGANFSISVVTNSSTLPSIVTYGPNVTIQQKAPSGSPEMLHAVPGEREVEFSWSPPPVTQRNGVITSYTLSCSPSPSSLPHSPSSQSGPHTVAGFSPNTHYSCSLVAS</sequence>
<protein>
    <submittedName>
        <fullName evidence="3">Receptor-type tyrosine-protein phosphatase F</fullName>
    </submittedName>
</protein>
<feature type="non-terminal residue" evidence="3">
    <location>
        <position position="1"/>
    </location>
</feature>
<evidence type="ECO:0000256" key="1">
    <source>
        <dbReference type="ARBA" id="ARBA00022737"/>
    </source>
</evidence>
<dbReference type="PANTHER" id="PTHR46708">
    <property type="entry name" value="TENASCIN"/>
    <property type="match status" value="1"/>
</dbReference>
<reference evidence="3" key="1">
    <citation type="submission" date="2023-03" db="EMBL/GenBank/DDBJ databases">
        <authorList>
            <person name="Steffen K."/>
            <person name="Cardenas P."/>
        </authorList>
    </citation>
    <scope>NUCLEOTIDE SEQUENCE</scope>
</reference>
<comment type="caution">
    <text evidence="3">The sequence shown here is derived from an EMBL/GenBank/DDBJ whole genome shotgun (WGS) entry which is preliminary data.</text>
</comment>
<keyword evidence="1" id="KW-0677">Repeat</keyword>
<accession>A0AA35TUF0</accession>
<feature type="non-terminal residue" evidence="3">
    <location>
        <position position="173"/>
    </location>
</feature>
<keyword evidence="3" id="KW-0675">Receptor</keyword>
<dbReference type="SMART" id="SM00060">
    <property type="entry name" value="FN3"/>
    <property type="match status" value="2"/>
</dbReference>
<dbReference type="InterPro" id="IPR036116">
    <property type="entry name" value="FN3_sf"/>
</dbReference>
<dbReference type="Gene3D" id="2.60.40.10">
    <property type="entry name" value="Immunoglobulins"/>
    <property type="match status" value="2"/>
</dbReference>
<dbReference type="PANTHER" id="PTHR46708:SF2">
    <property type="entry name" value="FIBRONECTIN TYPE-III DOMAIN-CONTAINING PROTEIN"/>
    <property type="match status" value="1"/>
</dbReference>
<organism evidence="3 4">
    <name type="scientific">Geodia barretti</name>
    <name type="common">Barrett's horny sponge</name>
    <dbReference type="NCBI Taxonomy" id="519541"/>
    <lineage>
        <taxon>Eukaryota</taxon>
        <taxon>Metazoa</taxon>
        <taxon>Porifera</taxon>
        <taxon>Demospongiae</taxon>
        <taxon>Heteroscleromorpha</taxon>
        <taxon>Tetractinellida</taxon>
        <taxon>Astrophorina</taxon>
        <taxon>Geodiidae</taxon>
        <taxon>Geodia</taxon>
    </lineage>
</organism>
<dbReference type="InterPro" id="IPR050991">
    <property type="entry name" value="ECM_Regulatory_Proteins"/>
</dbReference>
<evidence type="ECO:0000259" key="2">
    <source>
        <dbReference type="PROSITE" id="PS50853"/>
    </source>
</evidence>
<name>A0AA35TUF0_GEOBA</name>
<dbReference type="AlphaFoldDB" id="A0AA35TUF0"/>
<dbReference type="PROSITE" id="PS50853">
    <property type="entry name" value="FN3"/>
    <property type="match status" value="2"/>
</dbReference>
<dbReference type="EMBL" id="CASHTH010004132">
    <property type="protein sequence ID" value="CAI8053974.1"/>
    <property type="molecule type" value="Genomic_DNA"/>
</dbReference>
<dbReference type="Proteomes" id="UP001174909">
    <property type="component" value="Unassembled WGS sequence"/>
</dbReference>
<evidence type="ECO:0000313" key="3">
    <source>
        <dbReference type="EMBL" id="CAI8053974.1"/>
    </source>
</evidence>
<feature type="domain" description="Fibronectin type-III" evidence="2">
    <location>
        <begin position="6"/>
        <end position="96"/>
    </location>
</feature>
<dbReference type="Pfam" id="PF00041">
    <property type="entry name" value="fn3"/>
    <property type="match status" value="2"/>
</dbReference>
<dbReference type="CDD" id="cd00063">
    <property type="entry name" value="FN3"/>
    <property type="match status" value="1"/>
</dbReference>
<proteinExistence type="predicted"/>
<keyword evidence="4" id="KW-1185">Reference proteome</keyword>
<dbReference type="SUPFAM" id="SSF49265">
    <property type="entry name" value="Fibronectin type III"/>
    <property type="match status" value="1"/>
</dbReference>